<dbReference type="GeneID" id="27312714"/>
<keyword evidence="3" id="KW-1185">Reference proteome</keyword>
<evidence type="ECO:0000259" key="1">
    <source>
        <dbReference type="Pfam" id="PF01243"/>
    </source>
</evidence>
<dbReference type="Gene3D" id="2.30.110.10">
    <property type="entry name" value="Electron Transport, Fmn-binding Protein, Chain A"/>
    <property type="match status" value="1"/>
</dbReference>
<dbReference type="PANTHER" id="PTHR28040:SF1">
    <property type="entry name" value="PYRIDOXAMINE 5'-PHOSPHATE OXIDASE YLR456W HOMOLOG-RELATED"/>
    <property type="match status" value="1"/>
</dbReference>
<dbReference type="InterPro" id="IPR011576">
    <property type="entry name" value="Pyridox_Oxase_N"/>
</dbReference>
<dbReference type="PANTHER" id="PTHR28040">
    <property type="entry name" value="PYRIDOXAMINE 5'-PHOSPHATE OXIDASE YLR456W HOMOLOG-RELATED"/>
    <property type="match status" value="1"/>
</dbReference>
<dbReference type="GO" id="GO:0005737">
    <property type="term" value="C:cytoplasm"/>
    <property type="evidence" value="ECO:0007669"/>
    <property type="project" value="TreeGrafter"/>
</dbReference>
<dbReference type="RefSeq" id="XP_016213767.1">
    <property type="nucleotide sequence ID" value="XM_016358149.1"/>
</dbReference>
<dbReference type="Proteomes" id="UP000053259">
    <property type="component" value="Unassembled WGS sequence"/>
</dbReference>
<protein>
    <recommendedName>
        <fullName evidence="1">Pyridoxamine 5'-phosphate oxidase N-terminal domain-containing protein</fullName>
    </recommendedName>
</protein>
<dbReference type="FunCoup" id="A0A0D2AAU3">
    <property type="interactions" value="35"/>
</dbReference>
<dbReference type="STRING" id="253628.A0A0D2AAU3"/>
<reference evidence="2 3" key="1">
    <citation type="submission" date="2015-01" db="EMBL/GenBank/DDBJ databases">
        <title>The Genome Sequence of Ochroconis gallopava CBS43764.</title>
        <authorList>
            <consortium name="The Broad Institute Genomics Platform"/>
            <person name="Cuomo C."/>
            <person name="de Hoog S."/>
            <person name="Gorbushina A."/>
            <person name="Stielow B."/>
            <person name="Teixiera M."/>
            <person name="Abouelleil A."/>
            <person name="Chapman S.B."/>
            <person name="Priest M."/>
            <person name="Young S.K."/>
            <person name="Wortman J."/>
            <person name="Nusbaum C."/>
            <person name="Birren B."/>
        </authorList>
    </citation>
    <scope>NUCLEOTIDE SEQUENCE [LARGE SCALE GENOMIC DNA]</scope>
    <source>
        <strain evidence="2 3">CBS 43764</strain>
    </source>
</reference>
<dbReference type="GO" id="GO:0005634">
    <property type="term" value="C:nucleus"/>
    <property type="evidence" value="ECO:0007669"/>
    <property type="project" value="TreeGrafter"/>
</dbReference>
<dbReference type="InParanoid" id="A0A0D2AAU3"/>
<dbReference type="VEuPathDB" id="FungiDB:PV09_04741"/>
<dbReference type="AlphaFoldDB" id="A0A0D2AAU3"/>
<gene>
    <name evidence="2" type="ORF">PV09_04741</name>
</gene>
<dbReference type="EMBL" id="KN847542">
    <property type="protein sequence ID" value="KIW03898.1"/>
    <property type="molecule type" value="Genomic_DNA"/>
</dbReference>
<evidence type="ECO:0000313" key="3">
    <source>
        <dbReference type="Proteomes" id="UP000053259"/>
    </source>
</evidence>
<dbReference type="HOGENOM" id="CLU_078856_0_0_1"/>
<dbReference type="InterPro" id="IPR052841">
    <property type="entry name" value="PMP_oxidase-like"/>
</dbReference>
<sequence length="215" mass="23209">MDIPGRSSSGLPEEVVTCLDNARFLHLATSHNDVPHVSLMKYTYLPSTPFSSSPTIIMTTPPSSRKTLNLEANPKVSLLVHDWVSHRPPTLSSSPDQARSPERSSLANLLMGFNSASISRISVSLNGTAQFLEPGSEEEEWCKARHRESNAFGENVQSDPFGISGDAGAGSYIEGQEVRVVVVKIRDGRISDWQESVKDFSVEGASSAAPLVNGV</sequence>
<dbReference type="SUPFAM" id="SSF50475">
    <property type="entry name" value="FMN-binding split barrel"/>
    <property type="match status" value="1"/>
</dbReference>
<accession>A0A0D2AAU3</accession>
<name>A0A0D2AAU3_9PEZI</name>
<dbReference type="OrthoDB" id="5300823at2759"/>
<evidence type="ECO:0000313" key="2">
    <source>
        <dbReference type="EMBL" id="KIW03898.1"/>
    </source>
</evidence>
<proteinExistence type="predicted"/>
<dbReference type="Pfam" id="PF01243">
    <property type="entry name" value="PNPOx_N"/>
    <property type="match status" value="1"/>
</dbReference>
<dbReference type="InterPro" id="IPR012349">
    <property type="entry name" value="Split_barrel_FMN-bd"/>
</dbReference>
<organism evidence="2 3">
    <name type="scientific">Verruconis gallopava</name>
    <dbReference type="NCBI Taxonomy" id="253628"/>
    <lineage>
        <taxon>Eukaryota</taxon>
        <taxon>Fungi</taxon>
        <taxon>Dikarya</taxon>
        <taxon>Ascomycota</taxon>
        <taxon>Pezizomycotina</taxon>
        <taxon>Dothideomycetes</taxon>
        <taxon>Pleosporomycetidae</taxon>
        <taxon>Venturiales</taxon>
        <taxon>Sympoventuriaceae</taxon>
        <taxon>Verruconis</taxon>
    </lineage>
</organism>
<feature type="domain" description="Pyridoxamine 5'-phosphate oxidase N-terminal" evidence="1">
    <location>
        <begin position="11"/>
        <end position="148"/>
    </location>
</feature>